<name>A0AAP6BIG1_9ACTN</name>
<dbReference type="PANTHER" id="PTHR35526">
    <property type="entry name" value="ANTI-SIGMA-F FACTOR RSBW-RELATED"/>
    <property type="match status" value="1"/>
</dbReference>
<dbReference type="GeneID" id="69805123"/>
<dbReference type="Proteomes" id="UP001282288">
    <property type="component" value="Unassembled WGS sequence"/>
</dbReference>
<dbReference type="GO" id="GO:0005524">
    <property type="term" value="F:ATP binding"/>
    <property type="evidence" value="ECO:0007669"/>
    <property type="project" value="UniProtKB-KW"/>
</dbReference>
<dbReference type="GO" id="GO:0004674">
    <property type="term" value="F:protein serine/threonine kinase activity"/>
    <property type="evidence" value="ECO:0007669"/>
    <property type="project" value="UniProtKB-KW"/>
</dbReference>
<protein>
    <submittedName>
        <fullName evidence="3">ATP-binding protein</fullName>
    </submittedName>
</protein>
<accession>A0AAP6BIG1</accession>
<keyword evidence="1" id="KW-0723">Serine/threonine-protein kinase</keyword>
<evidence type="ECO:0000313" key="3">
    <source>
        <dbReference type="EMBL" id="MDX2965311.1"/>
    </source>
</evidence>
<evidence type="ECO:0000313" key="4">
    <source>
        <dbReference type="EMBL" id="MDX3024620.1"/>
    </source>
</evidence>
<evidence type="ECO:0000313" key="6">
    <source>
        <dbReference type="Proteomes" id="UP001282288"/>
    </source>
</evidence>
<keyword evidence="3" id="KW-0547">Nucleotide-binding</keyword>
<dbReference type="InterPro" id="IPR003594">
    <property type="entry name" value="HATPase_dom"/>
</dbReference>
<evidence type="ECO:0000256" key="1">
    <source>
        <dbReference type="ARBA" id="ARBA00022527"/>
    </source>
</evidence>
<dbReference type="AlphaFoldDB" id="A0AAP6BIG1"/>
<evidence type="ECO:0000313" key="5">
    <source>
        <dbReference type="Proteomes" id="UP001272987"/>
    </source>
</evidence>
<dbReference type="PANTHER" id="PTHR35526:SF3">
    <property type="entry name" value="ANTI-SIGMA-F FACTOR RSBW"/>
    <property type="match status" value="1"/>
</dbReference>
<dbReference type="CDD" id="cd16936">
    <property type="entry name" value="HATPase_RsbW-like"/>
    <property type="match status" value="1"/>
</dbReference>
<dbReference type="EMBL" id="JARAWP010000036">
    <property type="protein sequence ID" value="MDX3024620.1"/>
    <property type="molecule type" value="Genomic_DNA"/>
</dbReference>
<comment type="caution">
    <text evidence="3">The sequence shown here is derived from an EMBL/GenBank/DDBJ whole genome shotgun (WGS) entry which is preliminary data.</text>
</comment>
<dbReference type="InterPro" id="IPR036890">
    <property type="entry name" value="HATPase_C_sf"/>
</dbReference>
<dbReference type="Pfam" id="PF13581">
    <property type="entry name" value="HATPase_c_2"/>
    <property type="match status" value="1"/>
</dbReference>
<keyword evidence="3" id="KW-0067">ATP-binding</keyword>
<dbReference type="Gene3D" id="3.30.565.10">
    <property type="entry name" value="Histidine kinase-like ATPase, C-terminal domain"/>
    <property type="match status" value="1"/>
</dbReference>
<dbReference type="InterPro" id="IPR050267">
    <property type="entry name" value="Anti-sigma-factor_SerPK"/>
</dbReference>
<proteinExistence type="predicted"/>
<evidence type="ECO:0000259" key="2">
    <source>
        <dbReference type="Pfam" id="PF13581"/>
    </source>
</evidence>
<dbReference type="EMBL" id="JARAWC010000040">
    <property type="protein sequence ID" value="MDX2965311.1"/>
    <property type="molecule type" value="Genomic_DNA"/>
</dbReference>
<dbReference type="SUPFAM" id="SSF55874">
    <property type="entry name" value="ATPase domain of HSP90 chaperone/DNA topoisomerase II/histidine kinase"/>
    <property type="match status" value="1"/>
</dbReference>
<sequence length="140" mass="15208">MSTETAPPHTTSHQYPSLRRTVSLARDDLRRHLSRWRISGELADNAELLLSELVTNAVNAKTLPGREILVEVVLTERELRIEVADASDGQPELRCAGALDEGGRGLVLVDALASEWGCGARDGVGKVVWVTLNLPERGTS</sequence>
<feature type="domain" description="Histidine kinase/HSP90-like ATPase" evidence="2">
    <location>
        <begin position="17"/>
        <end position="131"/>
    </location>
</feature>
<gene>
    <name evidence="3" type="ORF">PV399_37170</name>
    <name evidence="4" type="ORF">PV666_43155</name>
</gene>
<keyword evidence="1" id="KW-0418">Kinase</keyword>
<organism evidence="3 6">
    <name type="scientific">Streptomyces acidiscabies</name>
    <dbReference type="NCBI Taxonomy" id="42234"/>
    <lineage>
        <taxon>Bacteria</taxon>
        <taxon>Bacillati</taxon>
        <taxon>Actinomycetota</taxon>
        <taxon>Actinomycetes</taxon>
        <taxon>Kitasatosporales</taxon>
        <taxon>Streptomycetaceae</taxon>
        <taxon>Streptomyces</taxon>
    </lineage>
</organism>
<dbReference type="RefSeq" id="WP_010352036.1">
    <property type="nucleotide sequence ID" value="NZ_BCMK01000049.1"/>
</dbReference>
<reference evidence="3 5" key="1">
    <citation type="journal article" date="2023" name="Microb. Genom.">
        <title>Mesoterricola silvestris gen. nov., sp. nov., Mesoterricola sediminis sp. nov., Geothrix oryzae sp. nov., Geothrix edaphica sp. nov., Geothrix rubra sp. nov., and Geothrix limicola sp. nov., six novel members of Acidobacteriota isolated from soils.</title>
        <authorList>
            <person name="Weisberg A.J."/>
            <person name="Pearce E."/>
            <person name="Kramer C.G."/>
            <person name="Chang J.H."/>
            <person name="Clarke C.R."/>
        </authorList>
    </citation>
    <scope>NUCLEOTIDE SEQUENCE</scope>
    <source>
        <strain evidence="4 5">NB05-1H</strain>
        <strain evidence="3">NRRL_B-16521</strain>
    </source>
</reference>
<keyword evidence="5" id="KW-1185">Reference proteome</keyword>
<keyword evidence="1" id="KW-0808">Transferase</keyword>
<dbReference type="Proteomes" id="UP001272987">
    <property type="component" value="Unassembled WGS sequence"/>
</dbReference>